<gene>
    <name evidence="1" type="ORF">V6N11_069555</name>
</gene>
<evidence type="ECO:0000313" key="1">
    <source>
        <dbReference type="EMBL" id="KAK8995107.1"/>
    </source>
</evidence>
<organism evidence="1 2">
    <name type="scientific">Hibiscus sabdariffa</name>
    <name type="common">roselle</name>
    <dbReference type="NCBI Taxonomy" id="183260"/>
    <lineage>
        <taxon>Eukaryota</taxon>
        <taxon>Viridiplantae</taxon>
        <taxon>Streptophyta</taxon>
        <taxon>Embryophyta</taxon>
        <taxon>Tracheophyta</taxon>
        <taxon>Spermatophyta</taxon>
        <taxon>Magnoliopsida</taxon>
        <taxon>eudicotyledons</taxon>
        <taxon>Gunneridae</taxon>
        <taxon>Pentapetalae</taxon>
        <taxon>rosids</taxon>
        <taxon>malvids</taxon>
        <taxon>Malvales</taxon>
        <taxon>Malvaceae</taxon>
        <taxon>Malvoideae</taxon>
        <taxon>Hibiscus</taxon>
    </lineage>
</organism>
<comment type="caution">
    <text evidence="1">The sequence shown here is derived from an EMBL/GenBank/DDBJ whole genome shotgun (WGS) entry which is preliminary data.</text>
</comment>
<evidence type="ECO:0000313" key="2">
    <source>
        <dbReference type="Proteomes" id="UP001396334"/>
    </source>
</evidence>
<dbReference type="EMBL" id="JBBPBN010000046">
    <property type="protein sequence ID" value="KAK8995107.1"/>
    <property type="molecule type" value="Genomic_DNA"/>
</dbReference>
<accession>A0ABR2Q336</accession>
<sequence length="115" mass="13268">MVDSGSDSTYSEGDYNRDSIDEVDRVKEKWSGNIEIDKRLDSAVMEARFKENMEVSYEISSDEYVALIERPMELEHTKTYMIEFDMATNQHVHVMAISTGNDQEHLIDKSDPVAR</sequence>
<name>A0ABR2Q336_9ROSI</name>
<keyword evidence="2" id="KW-1185">Reference proteome</keyword>
<dbReference type="Proteomes" id="UP001396334">
    <property type="component" value="Unassembled WGS sequence"/>
</dbReference>
<reference evidence="1 2" key="1">
    <citation type="journal article" date="2024" name="G3 (Bethesda)">
        <title>Genome assembly of Hibiscus sabdariffa L. provides insights into metabolisms of medicinal natural products.</title>
        <authorList>
            <person name="Kim T."/>
        </authorList>
    </citation>
    <scope>NUCLEOTIDE SEQUENCE [LARGE SCALE GENOMIC DNA]</scope>
    <source>
        <strain evidence="1">TK-2024</strain>
        <tissue evidence="1">Old leaves</tissue>
    </source>
</reference>
<protein>
    <submittedName>
        <fullName evidence="1">Uncharacterized protein</fullName>
    </submittedName>
</protein>
<proteinExistence type="predicted"/>